<accession>A0A5C7A9X3</accession>
<dbReference type="PANTHER" id="PTHR42659">
    <property type="entry name" value="XANTHINE DEHYDROGENASE SUBUNIT C-RELATED"/>
    <property type="match status" value="1"/>
</dbReference>
<keyword evidence="1" id="KW-0285">Flavoprotein</keyword>
<dbReference type="RefSeq" id="WP_147222954.1">
    <property type="nucleotide sequence ID" value="NZ_CAJGYY010000001.1"/>
</dbReference>
<dbReference type="InterPro" id="IPR002346">
    <property type="entry name" value="Mopterin_DH_FAD-bd"/>
</dbReference>
<proteinExistence type="predicted"/>
<dbReference type="GO" id="GO:0016491">
    <property type="term" value="F:oxidoreductase activity"/>
    <property type="evidence" value="ECO:0007669"/>
    <property type="project" value="InterPro"/>
</dbReference>
<dbReference type="PANTHER" id="PTHR42659:SF5">
    <property type="entry name" value="ALDEHYDE OXIDOREDUCTASE FAD-BINDING SUBUNIT PAOB"/>
    <property type="match status" value="1"/>
</dbReference>
<dbReference type="GO" id="GO:0071949">
    <property type="term" value="F:FAD binding"/>
    <property type="evidence" value="ECO:0007669"/>
    <property type="project" value="InterPro"/>
</dbReference>
<evidence type="ECO:0000313" key="4">
    <source>
        <dbReference type="Proteomes" id="UP000321903"/>
    </source>
</evidence>
<evidence type="ECO:0000313" key="3">
    <source>
        <dbReference type="EMBL" id="TXD98466.1"/>
    </source>
</evidence>
<comment type="caution">
    <text evidence="3">The sequence shown here is derived from an EMBL/GenBank/DDBJ whole genome shotgun (WGS) entry which is preliminary data.</text>
</comment>
<dbReference type="AlphaFoldDB" id="A0A5C7A9X3"/>
<dbReference type="InterPro" id="IPR036318">
    <property type="entry name" value="FAD-bd_PCMH-like_sf"/>
</dbReference>
<dbReference type="Proteomes" id="UP000321903">
    <property type="component" value="Unassembled WGS sequence"/>
</dbReference>
<dbReference type="OrthoDB" id="9814706at2"/>
<dbReference type="InterPro" id="IPR016167">
    <property type="entry name" value="FAD-bd_PCMH_sub1"/>
</dbReference>
<name>A0A5C7A9X3_9GAMM</name>
<organism evidence="3 4">
    <name type="scientific">Psychrobacter frigidicola</name>
    <dbReference type="NCBI Taxonomy" id="45611"/>
    <lineage>
        <taxon>Bacteria</taxon>
        <taxon>Pseudomonadati</taxon>
        <taxon>Pseudomonadota</taxon>
        <taxon>Gammaproteobacteria</taxon>
        <taxon>Moraxellales</taxon>
        <taxon>Moraxellaceae</taxon>
        <taxon>Psychrobacter</taxon>
    </lineage>
</organism>
<dbReference type="InterPro" id="IPR016169">
    <property type="entry name" value="FAD-bd_PCMH_sub2"/>
</dbReference>
<dbReference type="InterPro" id="IPR005107">
    <property type="entry name" value="CO_DH_flav_C"/>
</dbReference>
<dbReference type="Gene3D" id="3.30.43.10">
    <property type="entry name" value="Uridine Diphospho-n-acetylenolpyruvylglucosamine Reductase, domain 2"/>
    <property type="match status" value="1"/>
</dbReference>
<dbReference type="SUPFAM" id="SSF55447">
    <property type="entry name" value="CO dehydrogenase flavoprotein C-terminal domain-like"/>
    <property type="match status" value="1"/>
</dbReference>
<reference evidence="3 4" key="1">
    <citation type="submission" date="2019-08" db="EMBL/GenBank/DDBJ databases">
        <title>Genome sequence of Psychrobacter frigidicola ACAM304 (type strain).</title>
        <authorList>
            <person name="Bowman J.P."/>
        </authorList>
    </citation>
    <scope>NUCLEOTIDE SEQUENCE [LARGE SCALE GENOMIC DNA]</scope>
    <source>
        <strain evidence="3 4">ACAM 304</strain>
    </source>
</reference>
<keyword evidence="4" id="KW-1185">Reference proteome</keyword>
<dbReference type="SUPFAM" id="SSF56176">
    <property type="entry name" value="FAD-binding/transporter-associated domain-like"/>
    <property type="match status" value="1"/>
</dbReference>
<keyword evidence="1" id="KW-0274">FAD</keyword>
<dbReference type="Gene3D" id="3.30.465.10">
    <property type="match status" value="2"/>
</dbReference>
<dbReference type="Pfam" id="PF03450">
    <property type="entry name" value="CO_deh_flav_C"/>
    <property type="match status" value="1"/>
</dbReference>
<dbReference type="InterPro" id="IPR051312">
    <property type="entry name" value="Diverse_Substr_Oxidored"/>
</dbReference>
<dbReference type="SMART" id="SM01092">
    <property type="entry name" value="CO_deh_flav_C"/>
    <property type="match status" value="1"/>
</dbReference>
<dbReference type="InterPro" id="IPR016166">
    <property type="entry name" value="FAD-bd_PCMH"/>
</dbReference>
<gene>
    <name evidence="3" type="ORF">ES754_06040</name>
</gene>
<dbReference type="InterPro" id="IPR036683">
    <property type="entry name" value="CO_DH_flav_C_dom_sf"/>
</dbReference>
<dbReference type="Pfam" id="PF00941">
    <property type="entry name" value="FAD_binding_5"/>
    <property type="match status" value="1"/>
</dbReference>
<dbReference type="PROSITE" id="PS51387">
    <property type="entry name" value="FAD_PCMH"/>
    <property type="match status" value="1"/>
</dbReference>
<evidence type="ECO:0000256" key="1">
    <source>
        <dbReference type="ARBA" id="ARBA00022827"/>
    </source>
</evidence>
<sequence>MKRFEYIRALEPQQAVMFATPKDASFIAGGTNLLDLMKFEIETPLKLVDINRLELEQIETTADGGLRIGTLVTNSDLAAHPTIIASYPVLSRAILAGASGQLRNKATTGGNLLQRTRCFYFYQLDSPCNKREPGSGCPAINGENRLLAILGTSDACIAQHPSDMAVAMRLLDVTIETLKADGSTRQIAIKDFYCLPKDTPHIETILETGELITHVVLPAPIKGVHTYDKVRDRASYAFALVSCAAVIDKDESGKMKTVRLAFGGIGTEPWRNEAVEAILTGTDGNTHVITQAADLLLKDAKGSGQNDFKIPLTRRLLKQVIQRALTTQGA</sequence>
<dbReference type="EMBL" id="VORZ01000001">
    <property type="protein sequence ID" value="TXD98466.1"/>
    <property type="molecule type" value="Genomic_DNA"/>
</dbReference>
<feature type="domain" description="FAD-binding PCMH-type" evidence="2">
    <location>
        <begin position="1"/>
        <end position="222"/>
    </location>
</feature>
<evidence type="ECO:0000259" key="2">
    <source>
        <dbReference type="PROSITE" id="PS51387"/>
    </source>
</evidence>
<protein>
    <submittedName>
        <fullName evidence="3">Xanthine dehydrogenase family protein subunit M</fullName>
    </submittedName>
</protein>
<dbReference type="Gene3D" id="3.30.390.50">
    <property type="entry name" value="CO dehydrogenase flavoprotein, C-terminal domain"/>
    <property type="match status" value="1"/>
</dbReference>